<feature type="compositionally biased region" description="Acidic residues" evidence="1">
    <location>
        <begin position="236"/>
        <end position="248"/>
    </location>
</feature>
<accession>A0A1Q9F5P2</accession>
<dbReference type="InterPro" id="IPR036770">
    <property type="entry name" value="Ankyrin_rpt-contain_sf"/>
</dbReference>
<dbReference type="AlphaFoldDB" id="A0A1Q9F5P2"/>
<dbReference type="SUPFAM" id="SSF140860">
    <property type="entry name" value="Pseudo ankyrin repeat-like"/>
    <property type="match status" value="1"/>
</dbReference>
<dbReference type="Gene3D" id="1.25.40.20">
    <property type="entry name" value="Ankyrin repeat-containing domain"/>
    <property type="match status" value="1"/>
</dbReference>
<dbReference type="EMBL" id="LSRX01000008">
    <property type="protein sequence ID" value="OLQ14967.1"/>
    <property type="molecule type" value="Genomic_DNA"/>
</dbReference>
<reference evidence="2 3" key="1">
    <citation type="submission" date="2016-02" db="EMBL/GenBank/DDBJ databases">
        <title>Genome analysis of coral dinoflagellate symbionts highlights evolutionary adaptations to a symbiotic lifestyle.</title>
        <authorList>
            <person name="Aranda M."/>
            <person name="Li Y."/>
            <person name="Liew Y.J."/>
            <person name="Baumgarten S."/>
            <person name="Simakov O."/>
            <person name="Wilson M."/>
            <person name="Piel J."/>
            <person name="Ashoor H."/>
            <person name="Bougouffa S."/>
            <person name="Bajic V.B."/>
            <person name="Ryu T."/>
            <person name="Ravasi T."/>
            <person name="Bayer T."/>
            <person name="Micklem G."/>
            <person name="Kim H."/>
            <person name="Bhak J."/>
            <person name="Lajeunesse T.C."/>
            <person name="Voolstra C.R."/>
        </authorList>
    </citation>
    <scope>NUCLEOTIDE SEQUENCE [LARGE SCALE GENOMIC DNA]</scope>
    <source>
        <strain evidence="2 3">CCMP2467</strain>
    </source>
</reference>
<dbReference type="Proteomes" id="UP000186817">
    <property type="component" value="Unassembled WGS sequence"/>
</dbReference>
<protein>
    <submittedName>
        <fullName evidence="2">Uncharacterized protein</fullName>
    </submittedName>
</protein>
<proteinExistence type="predicted"/>
<keyword evidence="3" id="KW-1185">Reference proteome</keyword>
<comment type="caution">
    <text evidence="2">The sequence shown here is derived from an EMBL/GenBank/DDBJ whole genome shotgun (WGS) entry which is preliminary data.</text>
</comment>
<sequence length="459" mass="52056">MLPAVVAHGPSAAELWRFAMTASSEQVDLLIKALHKQVARREQASAHAVASEGRAFSCNAAGTNESEGVQAPSFVSLWFQLPFSSTNTGRKLEENHGLYDVRRAADDWAWPKQYVQLMEKKIDKFKVYMGNLQPDTCHVPIFRLVKKFSDANQVAAENGHHAVSGAYLPVSCFSSDMCQLIIEKKGSVDVEDSKDRWLWHLALQSGHFSLARFLLDKLEEASMQPAAHSNQKKDEDENEDDNEDEEDLSERLARRILAKTTGDEPLDEEGEVPNIFPEMKYFRKEEQNEYKRQMASLLSVYWAQVETCPDSAGSDDYDSFARMQSAEPRADDTAQGPGRHVLVRDEPTAKQQQILEESLKQVLTKAGLVSHERYSEVVPIMKSLDQALRDMRVMLQHAKEDRRRVHAGLKRIAPFQKHFAADATVQRHSVLVPSFQRLDDEAHANFNFGQFLQALRRVY</sequence>
<gene>
    <name evidence="2" type="ORF">AK812_SmicGene815</name>
</gene>
<evidence type="ECO:0000313" key="2">
    <source>
        <dbReference type="EMBL" id="OLQ14967.1"/>
    </source>
</evidence>
<evidence type="ECO:0000256" key="1">
    <source>
        <dbReference type="SAM" id="MobiDB-lite"/>
    </source>
</evidence>
<organism evidence="2 3">
    <name type="scientific">Symbiodinium microadriaticum</name>
    <name type="common">Dinoflagellate</name>
    <name type="synonym">Zooxanthella microadriatica</name>
    <dbReference type="NCBI Taxonomy" id="2951"/>
    <lineage>
        <taxon>Eukaryota</taxon>
        <taxon>Sar</taxon>
        <taxon>Alveolata</taxon>
        <taxon>Dinophyceae</taxon>
        <taxon>Suessiales</taxon>
        <taxon>Symbiodiniaceae</taxon>
        <taxon>Symbiodinium</taxon>
    </lineage>
</organism>
<dbReference type="OrthoDB" id="432401at2759"/>
<evidence type="ECO:0000313" key="3">
    <source>
        <dbReference type="Proteomes" id="UP000186817"/>
    </source>
</evidence>
<feature type="region of interest" description="Disordered" evidence="1">
    <location>
        <begin position="224"/>
        <end position="248"/>
    </location>
</feature>
<name>A0A1Q9F5P2_SYMMI</name>